<dbReference type="Pfam" id="PF13365">
    <property type="entry name" value="Trypsin_2"/>
    <property type="match status" value="1"/>
</dbReference>
<dbReference type="InterPro" id="IPR001940">
    <property type="entry name" value="Peptidase_S1C"/>
</dbReference>
<comment type="similarity">
    <text evidence="1">Belongs to the peptidase S1C family.</text>
</comment>
<dbReference type="InterPro" id="IPR043504">
    <property type="entry name" value="Peptidase_S1_PA_chymotrypsin"/>
</dbReference>
<dbReference type="EMBL" id="CP001333">
    <property type="protein sequence ID" value="ACO67653.1"/>
    <property type="molecule type" value="Genomic_DNA"/>
</dbReference>
<evidence type="ECO:0000256" key="3">
    <source>
        <dbReference type="ARBA" id="ARBA00022801"/>
    </source>
</evidence>
<feature type="compositionally biased region" description="Basic and acidic residues" evidence="4">
    <location>
        <begin position="24"/>
        <end position="34"/>
    </location>
</feature>
<dbReference type="eggNOG" id="KOG1320">
    <property type="taxonomic scope" value="Eukaryota"/>
</dbReference>
<organism evidence="5 6">
    <name type="scientific">Micromonas commoda (strain RCC299 / NOUM17 / CCMP2709)</name>
    <name type="common">Picoplanktonic green alga</name>
    <dbReference type="NCBI Taxonomy" id="296587"/>
    <lineage>
        <taxon>Eukaryota</taxon>
        <taxon>Viridiplantae</taxon>
        <taxon>Chlorophyta</taxon>
        <taxon>Mamiellophyceae</taxon>
        <taxon>Mamiellales</taxon>
        <taxon>Mamiellaceae</taxon>
        <taxon>Micromonas</taxon>
    </lineage>
</organism>
<dbReference type="Proteomes" id="UP000002009">
    <property type="component" value="Chromosome 15"/>
</dbReference>
<keyword evidence="6" id="KW-1185">Reference proteome</keyword>
<dbReference type="GO" id="GO:0006508">
    <property type="term" value="P:proteolysis"/>
    <property type="evidence" value="ECO:0007669"/>
    <property type="project" value="UniProtKB-KW"/>
</dbReference>
<dbReference type="GeneID" id="8249506"/>
<dbReference type="STRING" id="296587.C1EIB8"/>
<keyword evidence="3" id="KW-0378">Hydrolase</keyword>
<evidence type="ECO:0000313" key="5">
    <source>
        <dbReference type="EMBL" id="ACO67653.1"/>
    </source>
</evidence>
<proteinExistence type="inferred from homology"/>
<keyword evidence="2" id="KW-0645">Protease</keyword>
<name>C1EIB8_MICCC</name>
<dbReference type="KEGG" id="mis:MICPUN_64521"/>
<dbReference type="OMA" id="CYAIGAG"/>
<dbReference type="InParanoid" id="C1EIB8"/>
<protein>
    <recommendedName>
        <fullName evidence="7">Serine protease</fullName>
    </recommendedName>
</protein>
<feature type="compositionally biased region" description="Low complexity" evidence="4">
    <location>
        <begin position="10"/>
        <end position="23"/>
    </location>
</feature>
<dbReference type="PRINTS" id="PR00834">
    <property type="entry name" value="PROTEASES2C"/>
</dbReference>
<dbReference type="SUPFAM" id="SSF50494">
    <property type="entry name" value="Trypsin-like serine proteases"/>
    <property type="match status" value="1"/>
</dbReference>
<sequence>MHAPAFASFARSLAPRTSASASRASRESRRREQRTASPATSDVPSESRRLARRVVVALDAAAAAADPVHRSAAPRSRRAALASIALASAATAAGYAPHPARALVDDANARRVFEQTRRSVVGLADYVPGGANGGYAPRGTGVVWAALQQQPGDDDVGVGYVVTNYHVIAPDHLPGRNGNADDGGGKKGSPAAGPALRVAVADAVTGEPVWYDAAVVGTQRASDIAVLRVRLADTTRAGDSAAALAPVKMGTSGDLAVGQTCYAVGAGDAGLAAGGTGRSAPSTAPSASASFRQLATMSAGVVSGLRRSVPTKNATTVRGAIQTDAKVPETASGGALLDSGGRLIGLTVTPYGKGQAGVGFAVAVDDLMQVVPSLITLRQIS</sequence>
<dbReference type="PANTHER" id="PTHR43343">
    <property type="entry name" value="PEPTIDASE S12"/>
    <property type="match status" value="1"/>
</dbReference>
<dbReference type="RefSeq" id="XP_002506395.1">
    <property type="nucleotide sequence ID" value="XM_002506349.1"/>
</dbReference>
<evidence type="ECO:0000256" key="1">
    <source>
        <dbReference type="ARBA" id="ARBA00010541"/>
    </source>
</evidence>
<dbReference type="InterPro" id="IPR009003">
    <property type="entry name" value="Peptidase_S1_PA"/>
</dbReference>
<reference evidence="5 6" key="1">
    <citation type="journal article" date="2009" name="Science">
        <title>Green evolution and dynamic adaptations revealed by genomes of the marine picoeukaryotes Micromonas.</title>
        <authorList>
            <person name="Worden A.Z."/>
            <person name="Lee J.H."/>
            <person name="Mock T."/>
            <person name="Rouze P."/>
            <person name="Simmons M.P."/>
            <person name="Aerts A.L."/>
            <person name="Allen A.E."/>
            <person name="Cuvelier M.L."/>
            <person name="Derelle E."/>
            <person name="Everett M.V."/>
            <person name="Foulon E."/>
            <person name="Grimwood J."/>
            <person name="Gundlach H."/>
            <person name="Henrissat B."/>
            <person name="Napoli C."/>
            <person name="McDonald S.M."/>
            <person name="Parker M.S."/>
            <person name="Rombauts S."/>
            <person name="Salamov A."/>
            <person name="Von Dassow P."/>
            <person name="Badger J.H."/>
            <person name="Coutinho P.M."/>
            <person name="Demir E."/>
            <person name="Dubchak I."/>
            <person name="Gentemann C."/>
            <person name="Eikrem W."/>
            <person name="Gready J.E."/>
            <person name="John U."/>
            <person name="Lanier W."/>
            <person name="Lindquist E.A."/>
            <person name="Lucas S."/>
            <person name="Mayer K.F."/>
            <person name="Moreau H."/>
            <person name="Not F."/>
            <person name="Otillar R."/>
            <person name="Panaud O."/>
            <person name="Pangilinan J."/>
            <person name="Paulsen I."/>
            <person name="Piegu B."/>
            <person name="Poliakov A."/>
            <person name="Robbens S."/>
            <person name="Schmutz J."/>
            <person name="Toulza E."/>
            <person name="Wyss T."/>
            <person name="Zelensky A."/>
            <person name="Zhou K."/>
            <person name="Armbrust E.V."/>
            <person name="Bhattacharya D."/>
            <person name="Goodenough U.W."/>
            <person name="Van de Peer Y."/>
            <person name="Grigoriev I.V."/>
        </authorList>
    </citation>
    <scope>NUCLEOTIDE SEQUENCE [LARGE SCALE GENOMIC DNA]</scope>
    <source>
        <strain evidence="6">RCC299 / NOUM17</strain>
    </source>
</reference>
<feature type="region of interest" description="Disordered" evidence="4">
    <location>
        <begin position="1"/>
        <end position="48"/>
    </location>
</feature>
<evidence type="ECO:0000313" key="6">
    <source>
        <dbReference type="Proteomes" id="UP000002009"/>
    </source>
</evidence>
<accession>C1EIB8</accession>
<dbReference type="Gene3D" id="2.40.10.10">
    <property type="entry name" value="Trypsin-like serine proteases"/>
    <property type="match status" value="2"/>
</dbReference>
<dbReference type="GO" id="GO:0004252">
    <property type="term" value="F:serine-type endopeptidase activity"/>
    <property type="evidence" value="ECO:0007669"/>
    <property type="project" value="InterPro"/>
</dbReference>
<dbReference type="InterPro" id="IPR051201">
    <property type="entry name" value="Chloro_Bact_Ser_Proteases"/>
</dbReference>
<gene>
    <name evidence="5" type="ORF">MICPUN_64521</name>
</gene>
<evidence type="ECO:0000256" key="2">
    <source>
        <dbReference type="ARBA" id="ARBA00022670"/>
    </source>
</evidence>
<evidence type="ECO:0008006" key="7">
    <source>
        <dbReference type="Google" id="ProtNLM"/>
    </source>
</evidence>
<dbReference type="PANTHER" id="PTHR43343:SF3">
    <property type="entry name" value="PROTEASE DO-LIKE 8, CHLOROPLASTIC"/>
    <property type="match status" value="1"/>
</dbReference>
<dbReference type="OrthoDB" id="4217619at2759"/>
<feature type="region of interest" description="Disordered" evidence="4">
    <location>
        <begin position="171"/>
        <end position="191"/>
    </location>
</feature>
<dbReference type="AlphaFoldDB" id="C1EIB8"/>
<evidence type="ECO:0000256" key="4">
    <source>
        <dbReference type="SAM" id="MobiDB-lite"/>
    </source>
</evidence>